<reference evidence="9 10" key="1">
    <citation type="submission" date="2014-04" db="EMBL/GenBank/DDBJ databases">
        <authorList>
            <consortium name="DOE Joint Genome Institute"/>
            <person name="Kuo A."/>
            <person name="Girlanda M."/>
            <person name="Perotto S."/>
            <person name="Kohler A."/>
            <person name="Nagy L.G."/>
            <person name="Floudas D."/>
            <person name="Copeland A."/>
            <person name="Barry K.W."/>
            <person name="Cichocki N."/>
            <person name="Veneault-Fourrey C."/>
            <person name="LaButti K."/>
            <person name="Lindquist E.A."/>
            <person name="Lipzen A."/>
            <person name="Lundell T."/>
            <person name="Morin E."/>
            <person name="Murat C."/>
            <person name="Sun H."/>
            <person name="Tunlid A."/>
            <person name="Henrissat B."/>
            <person name="Grigoriev I.V."/>
            <person name="Hibbett D.S."/>
            <person name="Martin F."/>
            <person name="Nordberg H.P."/>
            <person name="Cantor M.N."/>
            <person name="Hua S.X."/>
        </authorList>
    </citation>
    <scope>NUCLEOTIDE SEQUENCE [LARGE SCALE GENOMIC DNA]</scope>
    <source>
        <strain evidence="9 10">MUT 4182</strain>
    </source>
</reference>
<evidence type="ECO:0000256" key="5">
    <source>
        <dbReference type="ARBA" id="ARBA00023136"/>
    </source>
</evidence>
<name>A0A0C3M353_9AGAM</name>
<evidence type="ECO:0000313" key="10">
    <source>
        <dbReference type="Proteomes" id="UP000054248"/>
    </source>
</evidence>
<dbReference type="STRING" id="1051891.A0A0C3M353"/>
<sequence>SSQLYRTFDQLLVLSKGRSLYCGAGGATPTTYFASRGYPCPEMYNPADHLIDLATASPQALTTRPNVSSTSTEGPPDKVTNGTPGEENAVELRPLGSKPHSMKWASSSNGKLATSNPESLGFATTFLTQLEVLSGREWTNLKRDKSLFYAHFGVAAILGVFCGGLYYNTGTTIAGFQSRVGCLFFLGSLISFMSLSALYNIVEIKPLFLRERAGRYYSPSAWLLARVIFDVIPLRIIPTIVVSTITYWMAGLSADAARFFKFLLILVLFALAMALYNFLLACAFRNGGIAILFSALFNLFTMTFAGFFVHLDTIPPVLRWLQWLCPLKYCLEALSVNEVGSGLMIQDTLQGVPISISAQLIMTLIFGFGVNNYYRDVLVIFALVAGFAVATVGTVWWFLRERR</sequence>
<evidence type="ECO:0000259" key="8">
    <source>
        <dbReference type="Pfam" id="PF01061"/>
    </source>
</evidence>
<keyword evidence="2" id="KW-0813">Transport</keyword>
<dbReference type="PANTHER" id="PTHR48041:SF139">
    <property type="entry name" value="PROTEIN SCARLET"/>
    <property type="match status" value="1"/>
</dbReference>
<proteinExistence type="predicted"/>
<organism evidence="9 10">
    <name type="scientific">Tulasnella calospora MUT 4182</name>
    <dbReference type="NCBI Taxonomy" id="1051891"/>
    <lineage>
        <taxon>Eukaryota</taxon>
        <taxon>Fungi</taxon>
        <taxon>Dikarya</taxon>
        <taxon>Basidiomycota</taxon>
        <taxon>Agaricomycotina</taxon>
        <taxon>Agaricomycetes</taxon>
        <taxon>Cantharellales</taxon>
        <taxon>Tulasnellaceae</taxon>
        <taxon>Tulasnella</taxon>
    </lineage>
</organism>
<feature type="transmembrane region" description="Helical" evidence="7">
    <location>
        <begin position="178"/>
        <end position="202"/>
    </location>
</feature>
<dbReference type="OrthoDB" id="66620at2759"/>
<reference evidence="10" key="2">
    <citation type="submission" date="2015-01" db="EMBL/GenBank/DDBJ databases">
        <title>Evolutionary Origins and Diversification of the Mycorrhizal Mutualists.</title>
        <authorList>
            <consortium name="DOE Joint Genome Institute"/>
            <consortium name="Mycorrhizal Genomics Consortium"/>
            <person name="Kohler A."/>
            <person name="Kuo A."/>
            <person name="Nagy L.G."/>
            <person name="Floudas D."/>
            <person name="Copeland A."/>
            <person name="Barry K.W."/>
            <person name="Cichocki N."/>
            <person name="Veneault-Fourrey C."/>
            <person name="LaButti K."/>
            <person name="Lindquist E.A."/>
            <person name="Lipzen A."/>
            <person name="Lundell T."/>
            <person name="Morin E."/>
            <person name="Murat C."/>
            <person name="Riley R."/>
            <person name="Ohm R."/>
            <person name="Sun H."/>
            <person name="Tunlid A."/>
            <person name="Henrissat B."/>
            <person name="Grigoriev I.V."/>
            <person name="Hibbett D.S."/>
            <person name="Martin F."/>
        </authorList>
    </citation>
    <scope>NUCLEOTIDE SEQUENCE [LARGE SCALE GENOMIC DNA]</scope>
    <source>
        <strain evidence="10">MUT 4182</strain>
    </source>
</reference>
<dbReference type="Proteomes" id="UP000054248">
    <property type="component" value="Unassembled WGS sequence"/>
</dbReference>
<comment type="subcellular location">
    <subcellularLocation>
        <location evidence="1">Membrane</location>
        <topology evidence="1">Multi-pass membrane protein</topology>
    </subcellularLocation>
</comment>
<feature type="transmembrane region" description="Helical" evidence="7">
    <location>
        <begin position="377"/>
        <end position="399"/>
    </location>
</feature>
<feature type="transmembrane region" description="Helical" evidence="7">
    <location>
        <begin position="223"/>
        <end position="250"/>
    </location>
</feature>
<evidence type="ECO:0000256" key="3">
    <source>
        <dbReference type="ARBA" id="ARBA00022692"/>
    </source>
</evidence>
<keyword evidence="10" id="KW-1185">Reference proteome</keyword>
<feature type="transmembrane region" description="Helical" evidence="7">
    <location>
        <begin position="262"/>
        <end position="282"/>
    </location>
</feature>
<dbReference type="PANTHER" id="PTHR48041">
    <property type="entry name" value="ABC TRANSPORTER G FAMILY MEMBER 28"/>
    <property type="match status" value="1"/>
</dbReference>
<feature type="region of interest" description="Disordered" evidence="6">
    <location>
        <begin position="61"/>
        <end position="110"/>
    </location>
</feature>
<feature type="transmembrane region" description="Helical" evidence="7">
    <location>
        <begin position="351"/>
        <end position="370"/>
    </location>
</feature>
<dbReference type="AlphaFoldDB" id="A0A0C3M353"/>
<feature type="transmembrane region" description="Helical" evidence="7">
    <location>
        <begin position="146"/>
        <end position="166"/>
    </location>
</feature>
<dbReference type="InterPro" id="IPR013525">
    <property type="entry name" value="ABC2_TM"/>
</dbReference>
<keyword evidence="3 7" id="KW-0812">Transmembrane</keyword>
<evidence type="ECO:0000256" key="1">
    <source>
        <dbReference type="ARBA" id="ARBA00004141"/>
    </source>
</evidence>
<feature type="domain" description="ABC-2 type transporter transmembrane" evidence="8">
    <location>
        <begin position="128"/>
        <end position="338"/>
    </location>
</feature>
<feature type="compositionally biased region" description="Polar residues" evidence="6">
    <location>
        <begin position="61"/>
        <end position="73"/>
    </location>
</feature>
<evidence type="ECO:0000313" key="9">
    <source>
        <dbReference type="EMBL" id="KIO28137.1"/>
    </source>
</evidence>
<evidence type="ECO:0000256" key="4">
    <source>
        <dbReference type="ARBA" id="ARBA00022989"/>
    </source>
</evidence>
<dbReference type="GO" id="GO:0140359">
    <property type="term" value="F:ABC-type transporter activity"/>
    <property type="evidence" value="ECO:0007669"/>
    <property type="project" value="InterPro"/>
</dbReference>
<dbReference type="EMBL" id="KN822998">
    <property type="protein sequence ID" value="KIO28137.1"/>
    <property type="molecule type" value="Genomic_DNA"/>
</dbReference>
<evidence type="ECO:0000256" key="7">
    <source>
        <dbReference type="SAM" id="Phobius"/>
    </source>
</evidence>
<dbReference type="Pfam" id="PF01061">
    <property type="entry name" value="ABC2_membrane"/>
    <property type="match status" value="1"/>
</dbReference>
<protein>
    <recommendedName>
        <fullName evidence="8">ABC-2 type transporter transmembrane domain-containing protein</fullName>
    </recommendedName>
</protein>
<gene>
    <name evidence="9" type="ORF">M407DRAFT_183825</name>
</gene>
<accession>A0A0C3M353</accession>
<keyword evidence="4 7" id="KW-1133">Transmembrane helix</keyword>
<feature type="transmembrane region" description="Helical" evidence="7">
    <location>
        <begin position="289"/>
        <end position="311"/>
    </location>
</feature>
<evidence type="ECO:0000256" key="6">
    <source>
        <dbReference type="SAM" id="MobiDB-lite"/>
    </source>
</evidence>
<keyword evidence="5 7" id="KW-0472">Membrane</keyword>
<dbReference type="HOGENOM" id="CLU_684388_0_0_1"/>
<feature type="non-terminal residue" evidence="9">
    <location>
        <position position="1"/>
    </location>
</feature>
<evidence type="ECO:0000256" key="2">
    <source>
        <dbReference type="ARBA" id="ARBA00022448"/>
    </source>
</evidence>
<dbReference type="InterPro" id="IPR050352">
    <property type="entry name" value="ABCG_transporters"/>
</dbReference>
<dbReference type="GO" id="GO:0016020">
    <property type="term" value="C:membrane"/>
    <property type="evidence" value="ECO:0007669"/>
    <property type="project" value="UniProtKB-SubCell"/>
</dbReference>